<evidence type="ECO:0000256" key="3">
    <source>
        <dbReference type="ARBA" id="ARBA00022452"/>
    </source>
</evidence>
<comment type="caution">
    <text evidence="9">The sequence shown here is derived from an EMBL/GenBank/DDBJ whole genome shotgun (WGS) entry which is preliminary data.</text>
</comment>
<proteinExistence type="inferred from homology"/>
<evidence type="ECO:0000256" key="2">
    <source>
        <dbReference type="ARBA" id="ARBA00022448"/>
    </source>
</evidence>
<accession>A0ABP9DLE2</accession>
<evidence type="ECO:0000256" key="6">
    <source>
        <dbReference type="ARBA" id="ARBA00023237"/>
    </source>
</evidence>
<comment type="similarity">
    <text evidence="7">Belongs to the TonB-dependent receptor family.</text>
</comment>
<comment type="subcellular location">
    <subcellularLocation>
        <location evidence="1 7">Cell outer membrane</location>
        <topology evidence="1 7">Multi-pass membrane protein</topology>
    </subcellularLocation>
</comment>
<dbReference type="InterPro" id="IPR039426">
    <property type="entry name" value="TonB-dep_rcpt-like"/>
</dbReference>
<evidence type="ECO:0000259" key="8">
    <source>
        <dbReference type="Pfam" id="PF07715"/>
    </source>
</evidence>
<dbReference type="Gene3D" id="2.170.130.10">
    <property type="entry name" value="TonB-dependent receptor, plug domain"/>
    <property type="match status" value="1"/>
</dbReference>
<dbReference type="SUPFAM" id="SSF49464">
    <property type="entry name" value="Carboxypeptidase regulatory domain-like"/>
    <property type="match status" value="1"/>
</dbReference>
<sequence>MNNLKLPLSLLLWYTCVMSGLAQESYRIIRGEIYDQQTREPIIGATLFIQELNDGSTTDIFGAYELKLPKEGAYSIIVRSVGYKEVVIMSDDLDKDIPIYLEAEIEQMKEVVVQATQVGWKVSPEGTSVARIGVEEMQSIPALLGETDVIKSIQLLPGVSGVGEGASGFNVRGGSVGENLALLDEVPMFNTSHLFGLFSVFNPDAIDGVSLLKGGIPVEYGGRLSSVLDVKTKEVDNTSFAGQGGIGVIFSRLTLEVPIAKEKVSLLVSGRRSYVDWLARPFLGDQEGTAFNFYDLTTKLQWKINAKNELSFTTYAGKDTFEAIGFIGFEWGDRSASLQWKHLFSDQLLLKTTTYWNDYRYAFHFGNEKDAFDWSAKVNSYSGRSVFSYFLNDRNTVTFGGQVSRYNFYPGKAENIVYRNTIPTFELPKMNALEGSVFLGNEQQLTEQWSLNYGIRFSSFAYVGAGVAKEYREAEEKGQRKVPIPEEERVYTAGQLIQYYPNLEPRIAATYQWKEEQSIRVSYHRMTQSVHLISNTAASSPLDIWYPSTNNIRPQLADQFSLGYQRDVPQKGYEFSVELYYKHMTQMVDFIDGADLLLNSNLEGDLLEGIGRAYGVEWQLKKTEGKFNGWISYTLSRSERKTEGINQDEWYAARFDQTHNLSVVGIYEWNPVWKCSANFSFISGTPTTAPSNTYELHGYSPAHNPENRRNNYRIPSYHRLDLSLTYDPISKGRWDGQWVFSVYNVYNRQNPFSVSFQPNTNGLSSSIVSNNEAIQFSLIGSIVPSVAYNFRF</sequence>
<evidence type="ECO:0000256" key="1">
    <source>
        <dbReference type="ARBA" id="ARBA00004571"/>
    </source>
</evidence>
<evidence type="ECO:0000256" key="5">
    <source>
        <dbReference type="ARBA" id="ARBA00023136"/>
    </source>
</evidence>
<keyword evidence="10" id="KW-1185">Reference proteome</keyword>
<dbReference type="Pfam" id="PF07715">
    <property type="entry name" value="Plug"/>
    <property type="match status" value="1"/>
</dbReference>
<reference evidence="10" key="1">
    <citation type="journal article" date="2019" name="Int. J. Syst. Evol. Microbiol.">
        <title>The Global Catalogue of Microorganisms (GCM) 10K type strain sequencing project: providing services to taxonomists for standard genome sequencing and annotation.</title>
        <authorList>
            <consortium name="The Broad Institute Genomics Platform"/>
            <consortium name="The Broad Institute Genome Sequencing Center for Infectious Disease"/>
            <person name="Wu L."/>
            <person name="Ma J."/>
        </authorList>
    </citation>
    <scope>NUCLEOTIDE SEQUENCE [LARGE SCALE GENOMIC DNA]</scope>
    <source>
        <strain evidence="10">JCM 18326</strain>
    </source>
</reference>
<dbReference type="InterPro" id="IPR036942">
    <property type="entry name" value="Beta-barrel_TonB_sf"/>
</dbReference>
<protein>
    <submittedName>
        <fullName evidence="9">TonB-dependent receptor</fullName>
    </submittedName>
</protein>
<dbReference type="EMBL" id="BAABJX010000055">
    <property type="protein sequence ID" value="GAA4847190.1"/>
    <property type="molecule type" value="Genomic_DNA"/>
</dbReference>
<organism evidence="9 10">
    <name type="scientific">Algivirga pacifica</name>
    <dbReference type="NCBI Taxonomy" id="1162670"/>
    <lineage>
        <taxon>Bacteria</taxon>
        <taxon>Pseudomonadati</taxon>
        <taxon>Bacteroidota</taxon>
        <taxon>Cytophagia</taxon>
        <taxon>Cytophagales</taxon>
        <taxon>Flammeovirgaceae</taxon>
        <taxon>Algivirga</taxon>
    </lineage>
</organism>
<gene>
    <name evidence="9" type="ORF">GCM10023331_34900</name>
</gene>
<keyword evidence="4 7" id="KW-0812">Transmembrane</keyword>
<dbReference type="PROSITE" id="PS52016">
    <property type="entry name" value="TONB_DEPENDENT_REC_3"/>
    <property type="match status" value="1"/>
</dbReference>
<evidence type="ECO:0000256" key="4">
    <source>
        <dbReference type="ARBA" id="ARBA00022692"/>
    </source>
</evidence>
<dbReference type="Proteomes" id="UP001500298">
    <property type="component" value="Unassembled WGS sequence"/>
</dbReference>
<name>A0ABP9DLE2_9BACT</name>
<dbReference type="InterPro" id="IPR008969">
    <property type="entry name" value="CarboxyPept-like_regulatory"/>
</dbReference>
<dbReference type="SUPFAM" id="SSF56935">
    <property type="entry name" value="Porins"/>
    <property type="match status" value="1"/>
</dbReference>
<feature type="domain" description="TonB-dependent receptor plug" evidence="8">
    <location>
        <begin position="143"/>
        <end position="223"/>
    </location>
</feature>
<dbReference type="RefSeq" id="WP_345374139.1">
    <property type="nucleotide sequence ID" value="NZ_BAABJX010000055.1"/>
</dbReference>
<dbReference type="InterPro" id="IPR037066">
    <property type="entry name" value="Plug_dom_sf"/>
</dbReference>
<dbReference type="Gene3D" id="2.60.40.1120">
    <property type="entry name" value="Carboxypeptidase-like, regulatory domain"/>
    <property type="match status" value="1"/>
</dbReference>
<evidence type="ECO:0000256" key="7">
    <source>
        <dbReference type="PROSITE-ProRule" id="PRU01360"/>
    </source>
</evidence>
<evidence type="ECO:0000313" key="10">
    <source>
        <dbReference type="Proteomes" id="UP001500298"/>
    </source>
</evidence>
<keyword evidence="6 7" id="KW-0998">Cell outer membrane</keyword>
<dbReference type="InterPro" id="IPR012910">
    <property type="entry name" value="Plug_dom"/>
</dbReference>
<evidence type="ECO:0000313" key="9">
    <source>
        <dbReference type="EMBL" id="GAA4847190.1"/>
    </source>
</evidence>
<keyword evidence="9" id="KW-0675">Receptor</keyword>
<keyword evidence="2 7" id="KW-0813">Transport</keyword>
<dbReference type="Gene3D" id="2.40.170.20">
    <property type="entry name" value="TonB-dependent receptor, beta-barrel domain"/>
    <property type="match status" value="1"/>
</dbReference>
<dbReference type="Pfam" id="PF13715">
    <property type="entry name" value="CarbopepD_reg_2"/>
    <property type="match status" value="1"/>
</dbReference>
<keyword evidence="5 7" id="KW-0472">Membrane</keyword>
<keyword evidence="3 7" id="KW-1134">Transmembrane beta strand</keyword>